<sequence length="158" mass="17745">MITETGIQKIRNGQCSPKNEGSLQQGFFDWSPIQLVGPKRQRSINDGELLLNLMGRWNRGLGSGFWYKGRVHANNIFHSLPPSLLVVMSASLAAFPRWTHGLAAGETMSFFFNASSSTKRPCSGRVSDDDVRCLVQPRNQIRSSMQFQFIIQALWQGE</sequence>
<evidence type="ECO:0000313" key="2">
    <source>
        <dbReference type="Proteomes" id="UP000053424"/>
    </source>
</evidence>
<proteinExistence type="predicted"/>
<reference evidence="1 2" key="1">
    <citation type="submission" date="2014-04" db="EMBL/GenBank/DDBJ databases">
        <authorList>
            <consortium name="DOE Joint Genome Institute"/>
            <person name="Kuo A."/>
            <person name="Gay G."/>
            <person name="Dore J."/>
            <person name="Kohler A."/>
            <person name="Nagy L.G."/>
            <person name="Floudas D."/>
            <person name="Copeland A."/>
            <person name="Barry K.W."/>
            <person name="Cichocki N."/>
            <person name="Veneault-Fourrey C."/>
            <person name="LaButti K."/>
            <person name="Lindquist E.A."/>
            <person name="Lipzen A."/>
            <person name="Lundell T."/>
            <person name="Morin E."/>
            <person name="Murat C."/>
            <person name="Sun H."/>
            <person name="Tunlid A."/>
            <person name="Henrissat B."/>
            <person name="Grigoriev I.V."/>
            <person name="Hibbett D.S."/>
            <person name="Martin F."/>
            <person name="Nordberg H.P."/>
            <person name="Cantor M.N."/>
            <person name="Hua S.X."/>
        </authorList>
    </citation>
    <scope>NUCLEOTIDE SEQUENCE [LARGE SCALE GENOMIC DNA]</scope>
    <source>
        <strain evidence="2">h7</strain>
    </source>
</reference>
<evidence type="ECO:0000313" key="1">
    <source>
        <dbReference type="EMBL" id="KIM37296.1"/>
    </source>
</evidence>
<gene>
    <name evidence="1" type="ORF">M413DRAFT_276845</name>
</gene>
<accession>A0A0C3C0U5</accession>
<reference evidence="2" key="2">
    <citation type="submission" date="2015-01" db="EMBL/GenBank/DDBJ databases">
        <title>Evolutionary Origins and Diversification of the Mycorrhizal Mutualists.</title>
        <authorList>
            <consortium name="DOE Joint Genome Institute"/>
            <consortium name="Mycorrhizal Genomics Consortium"/>
            <person name="Kohler A."/>
            <person name="Kuo A."/>
            <person name="Nagy L.G."/>
            <person name="Floudas D."/>
            <person name="Copeland A."/>
            <person name="Barry K.W."/>
            <person name="Cichocki N."/>
            <person name="Veneault-Fourrey C."/>
            <person name="LaButti K."/>
            <person name="Lindquist E.A."/>
            <person name="Lipzen A."/>
            <person name="Lundell T."/>
            <person name="Morin E."/>
            <person name="Murat C."/>
            <person name="Riley R."/>
            <person name="Ohm R."/>
            <person name="Sun H."/>
            <person name="Tunlid A."/>
            <person name="Henrissat B."/>
            <person name="Grigoriev I.V."/>
            <person name="Hibbett D.S."/>
            <person name="Martin F."/>
        </authorList>
    </citation>
    <scope>NUCLEOTIDE SEQUENCE [LARGE SCALE GENOMIC DNA]</scope>
    <source>
        <strain evidence="2">h7</strain>
    </source>
</reference>
<dbReference type="AlphaFoldDB" id="A0A0C3C0U5"/>
<keyword evidence="2" id="KW-1185">Reference proteome</keyword>
<dbReference type="HOGENOM" id="CLU_1669581_0_0_1"/>
<dbReference type="EMBL" id="KN831798">
    <property type="protein sequence ID" value="KIM37296.1"/>
    <property type="molecule type" value="Genomic_DNA"/>
</dbReference>
<dbReference type="Proteomes" id="UP000053424">
    <property type="component" value="Unassembled WGS sequence"/>
</dbReference>
<organism evidence="1 2">
    <name type="scientific">Hebeloma cylindrosporum</name>
    <dbReference type="NCBI Taxonomy" id="76867"/>
    <lineage>
        <taxon>Eukaryota</taxon>
        <taxon>Fungi</taxon>
        <taxon>Dikarya</taxon>
        <taxon>Basidiomycota</taxon>
        <taxon>Agaricomycotina</taxon>
        <taxon>Agaricomycetes</taxon>
        <taxon>Agaricomycetidae</taxon>
        <taxon>Agaricales</taxon>
        <taxon>Agaricineae</taxon>
        <taxon>Hymenogastraceae</taxon>
        <taxon>Hebeloma</taxon>
    </lineage>
</organism>
<protein>
    <submittedName>
        <fullName evidence="1">Uncharacterized protein</fullName>
    </submittedName>
</protein>
<name>A0A0C3C0U5_HEBCY</name>